<accession>A0A2S5RF60</accession>
<dbReference type="GO" id="GO:0016887">
    <property type="term" value="F:ATP hydrolysis activity"/>
    <property type="evidence" value="ECO:0007669"/>
    <property type="project" value="InterPro"/>
</dbReference>
<name>A0A2S5RF60_9MOLU</name>
<dbReference type="SUPFAM" id="SSF52540">
    <property type="entry name" value="P-loop containing nucleoside triphosphate hydrolases"/>
    <property type="match status" value="1"/>
</dbReference>
<dbReference type="AlphaFoldDB" id="A0A2S5RF60"/>
<dbReference type="InterPro" id="IPR027417">
    <property type="entry name" value="P-loop_NTPase"/>
</dbReference>
<gene>
    <name evidence="2" type="ORF">ELUCI_v1c02190</name>
</gene>
<dbReference type="CDD" id="cd19481">
    <property type="entry name" value="RecA-like_protease"/>
    <property type="match status" value="1"/>
</dbReference>
<sequence length="358" mass="41931">MENKKERVLFLNFLKNYFLNNKDELNKVRIEYQNFLLENDSIEDYEAILSYAGINKNKVSLAKTKQKVQIIEELEILEHFENALDEENYLDPFPENTPTLVNIIQKNMVNKQRMIKIFITGKPGTGKTSYVKFLSHKTNLPIYFLKASRLISSYLGDTHKNIDILKKDIEKISANGIILIDEIDSLLGNRENINNDEYRRMIGSFNMMFDSLQKGITIIGITNESKYIDEAILRRFNIKIEMDEIDPYYFKTIFTSKAKQNQINFDYGIIEKIISFYSKDEKDLFSKTINYSVIDNIIDENLFWGKNIYQNLIKYLFNKTNITAKELSEMDLNYSEIGNILGKDRRTIANNLILEGKK</sequence>
<proteinExistence type="predicted"/>
<evidence type="ECO:0000313" key="3">
    <source>
        <dbReference type="Proteomes" id="UP000237865"/>
    </source>
</evidence>
<evidence type="ECO:0000313" key="2">
    <source>
        <dbReference type="EMBL" id="PPE05928.1"/>
    </source>
</evidence>
<evidence type="ECO:0000259" key="1">
    <source>
        <dbReference type="SMART" id="SM00382"/>
    </source>
</evidence>
<dbReference type="RefSeq" id="WP_028126670.1">
    <property type="nucleotide sequence ID" value="NZ_PHNE01000001.1"/>
</dbReference>
<dbReference type="Proteomes" id="UP000237865">
    <property type="component" value="Unassembled WGS sequence"/>
</dbReference>
<organism evidence="2 3">
    <name type="scientific">Williamsoniiplasma lucivorax</name>
    <dbReference type="NCBI Taxonomy" id="209274"/>
    <lineage>
        <taxon>Bacteria</taxon>
        <taxon>Bacillati</taxon>
        <taxon>Mycoplasmatota</taxon>
        <taxon>Mollicutes</taxon>
        <taxon>Entomoplasmatales</taxon>
        <taxon>Williamsoniiplasma</taxon>
    </lineage>
</organism>
<dbReference type="InterPro" id="IPR003959">
    <property type="entry name" value="ATPase_AAA_core"/>
</dbReference>
<dbReference type="InterPro" id="IPR003593">
    <property type="entry name" value="AAA+_ATPase"/>
</dbReference>
<dbReference type="Pfam" id="PF00004">
    <property type="entry name" value="AAA"/>
    <property type="match status" value="1"/>
</dbReference>
<dbReference type="EMBL" id="PHNE01000001">
    <property type="protein sequence ID" value="PPE05928.1"/>
    <property type="molecule type" value="Genomic_DNA"/>
</dbReference>
<reference evidence="2 3" key="1">
    <citation type="submission" date="2017-11" db="EMBL/GenBank/DDBJ databases">
        <title>Genome sequence of Entomoplasma lucivorax PIPN-2 (ATCC 49196).</title>
        <authorList>
            <person name="Lo W.-S."/>
            <person name="Gasparich G.E."/>
            <person name="Kuo C.-H."/>
        </authorList>
    </citation>
    <scope>NUCLEOTIDE SEQUENCE [LARGE SCALE GENOMIC DNA]</scope>
    <source>
        <strain evidence="2 3">PIPN-2</strain>
    </source>
</reference>
<protein>
    <submittedName>
        <fullName evidence="2">ATPase AAA</fullName>
    </submittedName>
</protein>
<dbReference type="PANTHER" id="PTHR23074:SF83">
    <property type="entry name" value="VACUOLAR PROTEIN SORTING-ASSOCIATED PROTEIN 4A"/>
    <property type="match status" value="1"/>
</dbReference>
<dbReference type="GO" id="GO:0005524">
    <property type="term" value="F:ATP binding"/>
    <property type="evidence" value="ECO:0007669"/>
    <property type="project" value="InterPro"/>
</dbReference>
<dbReference type="InterPro" id="IPR050304">
    <property type="entry name" value="MT-severing_AAA_ATPase"/>
</dbReference>
<feature type="domain" description="AAA+ ATPase" evidence="1">
    <location>
        <begin position="113"/>
        <end position="246"/>
    </location>
</feature>
<dbReference type="PANTHER" id="PTHR23074">
    <property type="entry name" value="AAA DOMAIN-CONTAINING"/>
    <property type="match status" value="1"/>
</dbReference>
<dbReference type="Gene3D" id="3.40.50.300">
    <property type="entry name" value="P-loop containing nucleotide triphosphate hydrolases"/>
    <property type="match status" value="1"/>
</dbReference>
<dbReference type="STRING" id="1399797.GCA_000518285_00945"/>
<dbReference type="SMART" id="SM00382">
    <property type="entry name" value="AAA"/>
    <property type="match status" value="1"/>
</dbReference>
<comment type="caution">
    <text evidence="2">The sequence shown here is derived from an EMBL/GenBank/DDBJ whole genome shotgun (WGS) entry which is preliminary data.</text>
</comment>
<keyword evidence="3" id="KW-1185">Reference proteome</keyword>